<keyword evidence="2" id="KW-0812">Transmembrane</keyword>
<dbReference type="AlphaFoldDB" id="A0A182T0J2"/>
<evidence type="ECO:0000256" key="2">
    <source>
        <dbReference type="SAM" id="Phobius"/>
    </source>
</evidence>
<accession>A0A182T0J2</accession>
<evidence type="ECO:0000256" key="1">
    <source>
        <dbReference type="SAM" id="MobiDB-lite"/>
    </source>
</evidence>
<feature type="transmembrane region" description="Helical" evidence="2">
    <location>
        <begin position="85"/>
        <end position="102"/>
    </location>
</feature>
<sequence length="141" mass="16415">MDVLAGRQRRSEVLEYLVQLSEIDHDRTRLLGEEYRIRISNKQPTPEPAEPEIPQSKPFITAPDTIEPEPKVPIVKEQEDMKPTISYLTDVALFVIACWLYLFKNPKLAIPVILLIMYRHIREAVKDKMPAWMRRTEATTS</sequence>
<reference evidence="4" key="1">
    <citation type="submission" date="2013-09" db="EMBL/GenBank/DDBJ databases">
        <title>The Genome Sequence of Anopheles maculatus species B.</title>
        <authorList>
            <consortium name="The Broad Institute Genomics Platform"/>
            <person name="Neafsey D.E."/>
            <person name="Besansky N."/>
            <person name="Howell P."/>
            <person name="Walton C."/>
            <person name="Young S.K."/>
            <person name="Zeng Q."/>
            <person name="Gargeya S."/>
            <person name="Fitzgerald M."/>
            <person name="Haas B."/>
            <person name="Abouelleil A."/>
            <person name="Allen A.W."/>
            <person name="Alvarado L."/>
            <person name="Arachchi H.M."/>
            <person name="Berlin A.M."/>
            <person name="Chapman S.B."/>
            <person name="Gainer-Dewar J."/>
            <person name="Goldberg J."/>
            <person name="Griggs A."/>
            <person name="Gujja S."/>
            <person name="Hansen M."/>
            <person name="Howarth C."/>
            <person name="Imamovic A."/>
            <person name="Ireland A."/>
            <person name="Larimer J."/>
            <person name="McCowan C."/>
            <person name="Murphy C."/>
            <person name="Pearson M."/>
            <person name="Poon T.W."/>
            <person name="Priest M."/>
            <person name="Roberts A."/>
            <person name="Saif S."/>
            <person name="Shea T."/>
            <person name="Sisk P."/>
            <person name="Sykes S."/>
            <person name="Wortman J."/>
            <person name="Nusbaum C."/>
            <person name="Birren B."/>
        </authorList>
    </citation>
    <scope>NUCLEOTIDE SEQUENCE [LARGE SCALE GENOMIC DNA]</scope>
    <source>
        <strain evidence="4">maculatus3</strain>
    </source>
</reference>
<feature type="region of interest" description="Disordered" evidence="1">
    <location>
        <begin position="40"/>
        <end position="66"/>
    </location>
</feature>
<dbReference type="EnsemblMetazoa" id="AMAM017157-RA">
    <property type="protein sequence ID" value="AMAM017157-PA"/>
    <property type="gene ID" value="AMAM017157"/>
</dbReference>
<evidence type="ECO:0000313" key="4">
    <source>
        <dbReference type="Proteomes" id="UP000075901"/>
    </source>
</evidence>
<evidence type="ECO:0000313" key="3">
    <source>
        <dbReference type="EnsemblMetazoa" id="AMAM017157-PA"/>
    </source>
</evidence>
<proteinExistence type="predicted"/>
<keyword evidence="2" id="KW-0472">Membrane</keyword>
<keyword evidence="4" id="KW-1185">Reference proteome</keyword>
<name>A0A182T0J2_9DIPT</name>
<dbReference type="VEuPathDB" id="VectorBase:AMAM017157"/>
<dbReference type="Proteomes" id="UP000075901">
    <property type="component" value="Unassembled WGS sequence"/>
</dbReference>
<protein>
    <submittedName>
        <fullName evidence="3">Uncharacterized protein</fullName>
    </submittedName>
</protein>
<organism evidence="3 4">
    <name type="scientific">Anopheles maculatus</name>
    <dbReference type="NCBI Taxonomy" id="74869"/>
    <lineage>
        <taxon>Eukaryota</taxon>
        <taxon>Metazoa</taxon>
        <taxon>Ecdysozoa</taxon>
        <taxon>Arthropoda</taxon>
        <taxon>Hexapoda</taxon>
        <taxon>Insecta</taxon>
        <taxon>Pterygota</taxon>
        <taxon>Neoptera</taxon>
        <taxon>Endopterygota</taxon>
        <taxon>Diptera</taxon>
        <taxon>Nematocera</taxon>
        <taxon>Culicoidea</taxon>
        <taxon>Culicidae</taxon>
        <taxon>Anophelinae</taxon>
        <taxon>Anopheles</taxon>
        <taxon>Anopheles maculatus group</taxon>
    </lineage>
</organism>
<keyword evidence="2" id="KW-1133">Transmembrane helix</keyword>
<reference evidence="3" key="2">
    <citation type="submission" date="2020-05" db="UniProtKB">
        <authorList>
            <consortium name="EnsemblMetazoa"/>
        </authorList>
    </citation>
    <scope>IDENTIFICATION</scope>
    <source>
        <strain evidence="3">maculatus3</strain>
    </source>
</reference>